<keyword evidence="3" id="KW-1185">Reference proteome</keyword>
<keyword evidence="1" id="KW-0880">Kelch repeat</keyword>
<evidence type="ECO:0000256" key="1">
    <source>
        <dbReference type="ARBA" id="ARBA00022441"/>
    </source>
</evidence>
<dbReference type="PANTHER" id="PTHR45632">
    <property type="entry name" value="LD33804P"/>
    <property type="match status" value="1"/>
</dbReference>
<evidence type="ECO:0000256" key="2">
    <source>
        <dbReference type="ARBA" id="ARBA00022737"/>
    </source>
</evidence>
<dbReference type="PANTHER" id="PTHR45632:SF3">
    <property type="entry name" value="KELCH-LIKE PROTEIN 32"/>
    <property type="match status" value="1"/>
</dbReference>
<organism evidence="3 4">
    <name type="scientific">Biomphalaria glabrata</name>
    <name type="common">Bloodfluke planorb</name>
    <name type="synonym">Freshwater snail</name>
    <dbReference type="NCBI Taxonomy" id="6526"/>
    <lineage>
        <taxon>Eukaryota</taxon>
        <taxon>Metazoa</taxon>
        <taxon>Spiralia</taxon>
        <taxon>Lophotrochozoa</taxon>
        <taxon>Mollusca</taxon>
        <taxon>Gastropoda</taxon>
        <taxon>Heterobranchia</taxon>
        <taxon>Euthyneura</taxon>
        <taxon>Panpulmonata</taxon>
        <taxon>Hygrophila</taxon>
        <taxon>Lymnaeoidea</taxon>
        <taxon>Planorbidae</taxon>
        <taxon>Biomphalaria</taxon>
    </lineage>
</organism>
<dbReference type="InterPro" id="IPR011043">
    <property type="entry name" value="Gal_Oxase/kelch_b-propeller"/>
</dbReference>
<gene>
    <name evidence="4" type="primary">LOC129922196</name>
</gene>
<keyword evidence="2" id="KW-0677">Repeat</keyword>
<dbReference type="Gene3D" id="1.25.40.420">
    <property type="match status" value="1"/>
</dbReference>
<dbReference type="GeneID" id="129922196"/>
<proteinExistence type="predicted"/>
<dbReference type="AlphaFoldDB" id="A0A9W2YKN3"/>
<dbReference type="Proteomes" id="UP001165740">
    <property type="component" value="Chromosome 12"/>
</dbReference>
<dbReference type="RefSeq" id="XP_055863229.1">
    <property type="nucleotide sequence ID" value="XM_056007254.1"/>
</dbReference>
<evidence type="ECO:0000313" key="3">
    <source>
        <dbReference type="Proteomes" id="UP001165740"/>
    </source>
</evidence>
<protein>
    <submittedName>
        <fullName evidence="4">Uncharacterized protein LOC129922196</fullName>
    </submittedName>
</protein>
<reference evidence="4" key="1">
    <citation type="submission" date="2025-08" db="UniProtKB">
        <authorList>
            <consortium name="RefSeq"/>
        </authorList>
    </citation>
    <scope>IDENTIFICATION</scope>
</reference>
<evidence type="ECO:0000313" key="4">
    <source>
        <dbReference type="RefSeq" id="XP_055863229.1"/>
    </source>
</evidence>
<sequence length="593" mass="69229">MIVNKKRNISSETAYKNFKCHQSDHIFKIEGQTFNFDVELTDLILHFLRTKCKIMESRPETAQLTNISAKTLNEFLEKIIIPNFDVQLFGARLMVQLWDAAKVLQIPILVETCETLVGQMVDFDTFDAIYKRARRYRSYGVLCNVRRYLLGMFEGYDRSVLISTLTYEDMFFVVKNDNLFVKDEELVLQFIFEWAEHFEMQARSEESGPCDIEDLSLGNEEAGPSSLEELSLGSEGVHTQLFNKKNKLSKPKLTKFASLLRVSRYGLASLEYLQELSKHHLCERDKEAKLVITEAINYKLERDTHGYWPPFAIQRVCQNRDFKHIGVIAEGNKVRLLKLEKHSWQKLRRCPLHAIITNLIIFDDKLYVINRTDHESLIFVYKRKKWKFVIDLPNKNFVVVAKGNCIYAIDGTSRSVKCVSPRETPVLHSEIKFPDMMRNPESALDFDKSILIFCSTDSVERSTVISLEVPEHKWTDCGYLDGSATNLVGFRKERNYFILQRDGSLSQVLRNEEDNKISITFIRRLWSIQNSLRGAFIYRDHLILFGNAPMESSCLHGVLGLFWKIEYWYQTEETSNFVHMFMHRDDVSWDIWA</sequence>
<dbReference type="SUPFAM" id="SSF50965">
    <property type="entry name" value="Galactose oxidase, central domain"/>
    <property type="match status" value="1"/>
</dbReference>
<name>A0A9W2YKN3_BIOGL</name>
<accession>A0A9W2YKN3</accession>